<keyword evidence="2" id="KW-0597">Phosphoprotein</keyword>
<dbReference type="SMART" id="SM00073">
    <property type="entry name" value="HPT"/>
    <property type="match status" value="1"/>
</dbReference>
<dbReference type="SUPFAM" id="SSF47226">
    <property type="entry name" value="Histidine-containing phosphotransfer domain, HPT domain"/>
    <property type="match status" value="1"/>
</dbReference>
<dbReference type="Pfam" id="PF26379">
    <property type="entry name" value="FimL_2nd"/>
    <property type="match status" value="1"/>
</dbReference>
<dbReference type="InterPro" id="IPR036641">
    <property type="entry name" value="HPT_dom_sf"/>
</dbReference>
<dbReference type="GO" id="GO:0004672">
    <property type="term" value="F:protein kinase activity"/>
    <property type="evidence" value="ECO:0007669"/>
    <property type="project" value="UniProtKB-ARBA"/>
</dbReference>
<accession>A0A554X186</accession>
<evidence type="ECO:0000313" key="6">
    <source>
        <dbReference type="Proteomes" id="UP000317763"/>
    </source>
</evidence>
<dbReference type="InterPro" id="IPR058661">
    <property type="entry name" value="FimL_2nd"/>
</dbReference>
<dbReference type="PROSITE" id="PS50894">
    <property type="entry name" value="HPT"/>
    <property type="match status" value="1"/>
</dbReference>
<dbReference type="Pfam" id="PF01627">
    <property type="entry name" value="Hpt"/>
    <property type="match status" value="1"/>
</dbReference>
<dbReference type="AlphaFoldDB" id="A0A554X186"/>
<keyword evidence="6" id="KW-1185">Reference proteome</keyword>
<dbReference type="Proteomes" id="UP000317763">
    <property type="component" value="Unassembled WGS sequence"/>
</dbReference>
<dbReference type="RefSeq" id="WP_143898363.1">
    <property type="nucleotide sequence ID" value="NZ_CP083911.1"/>
</dbReference>
<protein>
    <submittedName>
        <fullName evidence="5">Hpt domain protein</fullName>
    </submittedName>
</protein>
<comment type="caution">
    <text evidence="5">The sequence shown here is derived from an EMBL/GenBank/DDBJ whole genome shotgun (WGS) entry which is preliminary data.</text>
</comment>
<evidence type="ECO:0000256" key="2">
    <source>
        <dbReference type="PROSITE-ProRule" id="PRU00110"/>
    </source>
</evidence>
<dbReference type="CDD" id="cd00088">
    <property type="entry name" value="HPT"/>
    <property type="match status" value="1"/>
</dbReference>
<name>A0A554X186_9BURK</name>
<gene>
    <name evidence="5" type="ORF">Ttaiw_02235</name>
</gene>
<evidence type="ECO:0000256" key="3">
    <source>
        <dbReference type="SAM" id="MobiDB-lite"/>
    </source>
</evidence>
<proteinExistence type="predicted"/>
<dbReference type="GO" id="GO:0000160">
    <property type="term" value="P:phosphorelay signal transduction system"/>
    <property type="evidence" value="ECO:0007669"/>
    <property type="project" value="UniProtKB-KW"/>
</dbReference>
<organism evidence="5 6">
    <name type="scientific">Tepidimonas taiwanensis</name>
    <dbReference type="NCBI Taxonomy" id="307486"/>
    <lineage>
        <taxon>Bacteria</taxon>
        <taxon>Pseudomonadati</taxon>
        <taxon>Pseudomonadota</taxon>
        <taxon>Betaproteobacteria</taxon>
        <taxon>Burkholderiales</taxon>
        <taxon>Tepidimonas</taxon>
    </lineage>
</organism>
<feature type="modified residue" description="Phosphohistidine" evidence="2">
    <location>
        <position position="644"/>
    </location>
</feature>
<feature type="domain" description="HPt" evidence="4">
    <location>
        <begin position="597"/>
        <end position="701"/>
    </location>
</feature>
<dbReference type="OrthoDB" id="8771524at2"/>
<keyword evidence="1" id="KW-0902">Two-component regulatory system</keyword>
<evidence type="ECO:0000259" key="4">
    <source>
        <dbReference type="PROSITE" id="PS50894"/>
    </source>
</evidence>
<reference evidence="5 6" key="1">
    <citation type="submission" date="2019-07" db="EMBL/GenBank/DDBJ databases">
        <title>Tepidimonas taiwanensis I1-1 draft genome.</title>
        <authorList>
            <person name="Da Costa M.S."/>
            <person name="Froufe H.J.C."/>
            <person name="Egas C."/>
            <person name="Albuquerque L."/>
        </authorList>
    </citation>
    <scope>NUCLEOTIDE SEQUENCE [LARGE SCALE GENOMIC DNA]</scope>
    <source>
        <strain evidence="5 6">I1-1</strain>
    </source>
</reference>
<dbReference type="EMBL" id="VJOM01000032">
    <property type="protein sequence ID" value="TSE29607.1"/>
    <property type="molecule type" value="Genomic_DNA"/>
</dbReference>
<evidence type="ECO:0000313" key="5">
    <source>
        <dbReference type="EMBL" id="TSE29607.1"/>
    </source>
</evidence>
<feature type="region of interest" description="Disordered" evidence="3">
    <location>
        <begin position="801"/>
        <end position="827"/>
    </location>
</feature>
<dbReference type="InterPro" id="IPR008207">
    <property type="entry name" value="Sig_transdc_His_kin_Hpt_dom"/>
</dbReference>
<dbReference type="STRING" id="307486.GCA_000807215_02320"/>
<dbReference type="Gene3D" id="1.20.120.160">
    <property type="entry name" value="HPT domain"/>
    <property type="match status" value="1"/>
</dbReference>
<sequence>MNPRTQTAEPMGDTVLDLAPLAWLHDELQRALQGALAAVRDYVTAHERSRSADLSAVDAAEMRLQAQALQQAVGALEMVGLVPEARTVAALQAVVERLIERPLAAEPEVIPLVERGVWALQDQLRRHLDRRGLPGLALFPFYRDWRQWVQARAHPADLWMQALPATLPVPKAQRILPSPRVRYWVERFALPLLREGRVSAAVGLARLVAGLARAGGDPSQTRFWSIAAAVFEAVAAQRLSTDVWFKRSVASMLRLHVPSFSGGPTAGVPWEGSAREWLYLVARVDPAPDETLPHAHALWKALGWTEPLRWDPERRCLGQVDPKVVAQALEAVQHVLRVGAQGAGDGREQAVAALADALASLPAPWPLLSSAWRQWGATLATTGGTDVETVLVALGTQTELESLDVVDGGQAQRVCALAARLQAKASGEAMQDPEPWLVERYRAWTEREGARTLVREWRTVLADVESALDALWRRGDELAWEALRSVPQRLRGLRETAVWMASGGIDTALLACADEVAQWLSSHDAGPFTVPPEQADRVSANLAAIAVWLEAWERDPAGYAAHPYVFDRETGLLTRENCAVGEVDEVPPAEESISGDESVDEFDERAIFLEEATELLDELARPLASLQSDPTDRGALGRVRRVFHTLKGSARLVGFRQLGEAAWGAERRLNAWLAEDHVPDPGHIAVLQGVRDALVLWVQAWVEHGTAGDEEERLASVDVLLQRLDAGSEMDAAEVTVVHEGGIGVGEGAANGLGDPESVRAEPEPAAAEAALMEASVEEGPGTEALDAADCPLSPDSIVMSGDVASSPAPDEAVDTAASEPNTPTGSPLTWLIAADVLVRAGRQQAVWRRGSRTATGSGGAAGSVDRTARRTWAAAALEIRRQRRAAGLAVRPQVARWGWLGPDALAQHLARACADAPALHWQWDIGADLWLEPAVADRLTVILAHLGAVAAALRPGARTVAVRLRNVLERGAIVVECVHDGASLPWGRLHDDAIRWGLHARDDPFTPDDAIRCAIERPTVGPAGDDPWAAVGLGDAGVEGELRALAAQVTCLVPEAGGGGWRLVVPVALSLVAVTVVQMHAQTVGLLATAVDAETRVSAGVWADAQRAGVWRDAQGHAWPIAPVGWSWAASRVVPGDAARVTVVTCRGVGQRAAWAVDAVLDHRVVWLDPAAVSAACGAAGPDVVLPGYVGMGRCADGTVLPVLHPLVGI</sequence>
<evidence type="ECO:0000256" key="1">
    <source>
        <dbReference type="ARBA" id="ARBA00023012"/>
    </source>
</evidence>